<dbReference type="Proteomes" id="UP000739411">
    <property type="component" value="Unassembled WGS sequence"/>
</dbReference>
<dbReference type="Pfam" id="PF12073">
    <property type="entry name" value="DUF3553"/>
    <property type="match status" value="1"/>
</dbReference>
<comment type="caution">
    <text evidence="1">The sequence shown here is derived from an EMBL/GenBank/DDBJ whole genome shotgun (WGS) entry which is preliminary data.</text>
</comment>
<dbReference type="AlphaFoldDB" id="A0A935JY89"/>
<dbReference type="EMBL" id="JADJMS010000012">
    <property type="protein sequence ID" value="MBK7414744.1"/>
    <property type="molecule type" value="Genomic_DNA"/>
</dbReference>
<dbReference type="InterPro" id="IPR021938">
    <property type="entry name" value="DUF3553"/>
</dbReference>
<accession>A0A935JY89</accession>
<sequence>MSNPTQGDRVFHPNQKGWGLGKVLNVTPDNIDVFFVGTGAKRLSKSFVQLEIAEGAAAKHRLLDNLIDTSQIINADYVTPAMAIQRFLVTYPEGFATPRFLKDERDSIVRAHQLCIQLLGEEEITGLIAERRFQDICDRARHIESVTTLLTKSEKTAFYAALEQPVQQKTFSLALADLLYGTDTEENRFKAFVRALDLLGINRWPYATLFGFLRFPQEKAYIKPTMIQNVAKAFCWRIHYKSEPNWRTYAAVLRLYSHLRTSLIEEGMMPRDQIDVQSIVWSVGQK</sequence>
<protein>
    <submittedName>
        <fullName evidence="1">DUF3553 domain-containing protein</fullName>
    </submittedName>
</protein>
<organism evidence="1 2">
    <name type="scientific">Candidatus Dechloromonas phosphorivorans</name>
    <dbReference type="NCBI Taxonomy" id="2899244"/>
    <lineage>
        <taxon>Bacteria</taxon>
        <taxon>Pseudomonadati</taxon>
        <taxon>Pseudomonadota</taxon>
        <taxon>Betaproteobacteria</taxon>
        <taxon>Rhodocyclales</taxon>
        <taxon>Azonexaceae</taxon>
        <taxon>Dechloromonas</taxon>
    </lineage>
</organism>
<gene>
    <name evidence="1" type="ORF">IPJ38_06095</name>
</gene>
<evidence type="ECO:0000313" key="2">
    <source>
        <dbReference type="Proteomes" id="UP000739411"/>
    </source>
</evidence>
<name>A0A935JY89_9RHOO</name>
<reference evidence="1 2" key="1">
    <citation type="submission" date="2020-10" db="EMBL/GenBank/DDBJ databases">
        <title>Connecting structure to function with the recovery of over 1000 high-quality activated sludge metagenome-assembled genomes encoding full-length rRNA genes using long-read sequencing.</title>
        <authorList>
            <person name="Singleton C.M."/>
            <person name="Petriglieri F."/>
            <person name="Kristensen J.M."/>
            <person name="Kirkegaard R.H."/>
            <person name="Michaelsen T.Y."/>
            <person name="Andersen M.H."/>
            <person name="Karst S.M."/>
            <person name="Dueholm M.S."/>
            <person name="Nielsen P.H."/>
            <person name="Albertsen M."/>
        </authorList>
    </citation>
    <scope>NUCLEOTIDE SEQUENCE [LARGE SCALE GENOMIC DNA]</scope>
    <source>
        <strain evidence="1">EsbW_18-Q3-R4-48_BATAC.463</strain>
    </source>
</reference>
<proteinExistence type="predicted"/>
<evidence type="ECO:0000313" key="1">
    <source>
        <dbReference type="EMBL" id="MBK7414744.1"/>
    </source>
</evidence>